<dbReference type="EMBL" id="BMLK01000019">
    <property type="protein sequence ID" value="GGN57429.1"/>
    <property type="molecule type" value="Genomic_DNA"/>
</dbReference>
<feature type="signal peptide" evidence="1">
    <location>
        <begin position="1"/>
        <end position="18"/>
    </location>
</feature>
<name>A0ABQ2JZ52_9SPHN</name>
<reference evidence="3" key="1">
    <citation type="journal article" date="2019" name="Int. J. Syst. Evol. Microbiol.">
        <title>The Global Catalogue of Microorganisms (GCM) 10K type strain sequencing project: providing services to taxonomists for standard genome sequencing and annotation.</title>
        <authorList>
            <consortium name="The Broad Institute Genomics Platform"/>
            <consortium name="The Broad Institute Genome Sequencing Center for Infectious Disease"/>
            <person name="Wu L."/>
            <person name="Ma J."/>
        </authorList>
    </citation>
    <scope>NUCLEOTIDE SEQUENCE [LARGE SCALE GENOMIC DNA]</scope>
    <source>
        <strain evidence="3">CGMCC 1.6784</strain>
    </source>
</reference>
<gene>
    <name evidence="2" type="ORF">GCM10011349_36000</name>
</gene>
<accession>A0ABQ2JZ52</accession>
<keyword evidence="3" id="KW-1185">Reference proteome</keyword>
<proteinExistence type="predicted"/>
<organism evidence="2 3">
    <name type="scientific">Novosphingobium indicum</name>
    <dbReference type="NCBI Taxonomy" id="462949"/>
    <lineage>
        <taxon>Bacteria</taxon>
        <taxon>Pseudomonadati</taxon>
        <taxon>Pseudomonadota</taxon>
        <taxon>Alphaproteobacteria</taxon>
        <taxon>Sphingomonadales</taxon>
        <taxon>Sphingomonadaceae</taxon>
        <taxon>Novosphingobium</taxon>
    </lineage>
</organism>
<evidence type="ECO:0000256" key="1">
    <source>
        <dbReference type="SAM" id="SignalP"/>
    </source>
</evidence>
<evidence type="ECO:0000313" key="3">
    <source>
        <dbReference type="Proteomes" id="UP000605099"/>
    </source>
</evidence>
<feature type="chain" id="PRO_5045039910" evidence="1">
    <location>
        <begin position="19"/>
        <end position="196"/>
    </location>
</feature>
<evidence type="ECO:0000313" key="2">
    <source>
        <dbReference type="EMBL" id="GGN57429.1"/>
    </source>
</evidence>
<sequence>MKRAARLLLPVMAASCLAAPGPSSRARPATREDARAAAIHPVADPSQMQAWLARVPVTRDFPPDFAGSLHAYAPAFVIEMSTAPGCLPCADLWSKLGTLRRHYGWQVRTLSREDALLRSGRLGLPWVGHPVAWVRPIDDPSRMVPIAIGTDHAPNLARNVWLAARMLTGVRAQVGVRALSRFTGIVGASPATRNHR</sequence>
<keyword evidence="1" id="KW-0732">Signal</keyword>
<dbReference type="RefSeq" id="WP_188821834.1">
    <property type="nucleotide sequence ID" value="NZ_BMLK01000019.1"/>
</dbReference>
<protein>
    <submittedName>
        <fullName evidence="2">Uncharacterized protein</fullName>
    </submittedName>
</protein>
<dbReference type="Proteomes" id="UP000605099">
    <property type="component" value="Unassembled WGS sequence"/>
</dbReference>
<comment type="caution">
    <text evidence="2">The sequence shown here is derived from an EMBL/GenBank/DDBJ whole genome shotgun (WGS) entry which is preliminary data.</text>
</comment>